<dbReference type="Proteomes" id="UP000539111">
    <property type="component" value="Unassembled WGS sequence"/>
</dbReference>
<gene>
    <name evidence="6" type="ORF">BJY26_000489</name>
</gene>
<evidence type="ECO:0000256" key="1">
    <source>
        <dbReference type="ARBA" id="ARBA00009437"/>
    </source>
</evidence>
<comment type="similarity">
    <text evidence="1">Belongs to the LysR transcriptional regulatory family.</text>
</comment>
<dbReference type="RefSeq" id="WP_179425355.1">
    <property type="nucleotide sequence ID" value="NZ_JACBZP010000001.1"/>
</dbReference>
<evidence type="ECO:0000256" key="4">
    <source>
        <dbReference type="ARBA" id="ARBA00023163"/>
    </source>
</evidence>
<evidence type="ECO:0000313" key="6">
    <source>
        <dbReference type="EMBL" id="NYI66183.1"/>
    </source>
</evidence>
<dbReference type="InterPro" id="IPR005119">
    <property type="entry name" value="LysR_subst-bd"/>
</dbReference>
<dbReference type="PANTHER" id="PTHR30346:SF29">
    <property type="entry name" value="LYSR SUBSTRATE-BINDING"/>
    <property type="match status" value="1"/>
</dbReference>
<dbReference type="InterPro" id="IPR036390">
    <property type="entry name" value="WH_DNA-bd_sf"/>
</dbReference>
<keyword evidence="2" id="KW-0805">Transcription regulation</keyword>
<dbReference type="GO" id="GO:0003677">
    <property type="term" value="F:DNA binding"/>
    <property type="evidence" value="ECO:0007669"/>
    <property type="project" value="UniProtKB-KW"/>
</dbReference>
<dbReference type="InterPro" id="IPR000847">
    <property type="entry name" value="LysR_HTH_N"/>
</dbReference>
<dbReference type="GO" id="GO:0032993">
    <property type="term" value="C:protein-DNA complex"/>
    <property type="evidence" value="ECO:0007669"/>
    <property type="project" value="TreeGrafter"/>
</dbReference>
<dbReference type="GO" id="GO:0003700">
    <property type="term" value="F:DNA-binding transcription factor activity"/>
    <property type="evidence" value="ECO:0007669"/>
    <property type="project" value="InterPro"/>
</dbReference>
<protein>
    <submittedName>
        <fullName evidence="6">DNA-binding transcriptional LysR family regulator</fullName>
    </submittedName>
</protein>
<dbReference type="PANTHER" id="PTHR30346">
    <property type="entry name" value="TRANSCRIPTIONAL DUAL REGULATOR HCAR-RELATED"/>
    <property type="match status" value="1"/>
</dbReference>
<dbReference type="InterPro" id="IPR036388">
    <property type="entry name" value="WH-like_DNA-bd_sf"/>
</dbReference>
<dbReference type="SUPFAM" id="SSF46785">
    <property type="entry name" value="Winged helix' DNA-binding domain"/>
    <property type="match status" value="1"/>
</dbReference>
<feature type="domain" description="HTH lysR-type" evidence="5">
    <location>
        <begin position="1"/>
        <end position="58"/>
    </location>
</feature>
<evidence type="ECO:0000313" key="7">
    <source>
        <dbReference type="Proteomes" id="UP000539111"/>
    </source>
</evidence>
<keyword evidence="4" id="KW-0804">Transcription</keyword>
<evidence type="ECO:0000256" key="2">
    <source>
        <dbReference type="ARBA" id="ARBA00023015"/>
    </source>
</evidence>
<keyword evidence="3 6" id="KW-0238">DNA-binding</keyword>
<dbReference type="AlphaFoldDB" id="A0A7Z0A9R4"/>
<organism evidence="6 7">
    <name type="scientific">Spelaeicoccus albus</name>
    <dbReference type="NCBI Taxonomy" id="1280376"/>
    <lineage>
        <taxon>Bacteria</taxon>
        <taxon>Bacillati</taxon>
        <taxon>Actinomycetota</taxon>
        <taxon>Actinomycetes</taxon>
        <taxon>Micrococcales</taxon>
        <taxon>Brevibacteriaceae</taxon>
        <taxon>Spelaeicoccus</taxon>
    </lineage>
</organism>
<sequence>MIDHRLQVLRVVAEMGTVTAAARALNYTPSAVTHQLRGLAEDVGAPLTVPHGRNIRLTPAARVLLAHADELFARWEEIRAELSESLPDAGVGTLTLCGFSTAAAALLPSVVVAVRQRFARLDVHIIEADPEECFDLLLTDDADVAVVVATSSLPQSGDRRFDQRLLFDDPLDLLVPADHPLAGRQRVRLSEAASEPWIVDRPGRPYRGLVLAACSAAGFTPAVAHESSEWDTGAALVSAGLGVALVPRLARLPHGYRVERIRLLGDPAPSRRILTGVRAGSRSQPGIAAALDALVETADRVHAG</sequence>
<reference evidence="6 7" key="1">
    <citation type="submission" date="2020-07" db="EMBL/GenBank/DDBJ databases">
        <title>Sequencing the genomes of 1000 actinobacteria strains.</title>
        <authorList>
            <person name="Klenk H.-P."/>
        </authorList>
    </citation>
    <scope>NUCLEOTIDE SEQUENCE [LARGE SCALE GENOMIC DNA]</scope>
    <source>
        <strain evidence="6 7">DSM 26341</strain>
    </source>
</reference>
<evidence type="ECO:0000259" key="5">
    <source>
        <dbReference type="PROSITE" id="PS50931"/>
    </source>
</evidence>
<proteinExistence type="inferred from homology"/>
<name>A0A7Z0A9R4_9MICO</name>
<accession>A0A7Z0A9R4</accession>
<dbReference type="Pfam" id="PF00126">
    <property type="entry name" value="HTH_1"/>
    <property type="match status" value="1"/>
</dbReference>
<dbReference type="PROSITE" id="PS50931">
    <property type="entry name" value="HTH_LYSR"/>
    <property type="match status" value="1"/>
</dbReference>
<dbReference type="Gene3D" id="3.40.190.10">
    <property type="entry name" value="Periplasmic binding protein-like II"/>
    <property type="match status" value="2"/>
</dbReference>
<dbReference type="EMBL" id="JACBZP010000001">
    <property type="protein sequence ID" value="NYI66183.1"/>
    <property type="molecule type" value="Genomic_DNA"/>
</dbReference>
<dbReference type="Pfam" id="PF03466">
    <property type="entry name" value="LysR_substrate"/>
    <property type="match status" value="1"/>
</dbReference>
<dbReference type="SUPFAM" id="SSF53850">
    <property type="entry name" value="Periplasmic binding protein-like II"/>
    <property type="match status" value="1"/>
</dbReference>
<dbReference type="Gene3D" id="1.10.10.10">
    <property type="entry name" value="Winged helix-like DNA-binding domain superfamily/Winged helix DNA-binding domain"/>
    <property type="match status" value="1"/>
</dbReference>
<evidence type="ECO:0000256" key="3">
    <source>
        <dbReference type="ARBA" id="ARBA00023125"/>
    </source>
</evidence>
<dbReference type="CDD" id="cd08423">
    <property type="entry name" value="PBP2_LTTR_like_6"/>
    <property type="match status" value="1"/>
</dbReference>
<keyword evidence="7" id="KW-1185">Reference proteome</keyword>
<comment type="caution">
    <text evidence="6">The sequence shown here is derived from an EMBL/GenBank/DDBJ whole genome shotgun (WGS) entry which is preliminary data.</text>
</comment>